<evidence type="ECO:0000313" key="2">
    <source>
        <dbReference type="EMBL" id="CAG8537011.1"/>
    </source>
</evidence>
<evidence type="ECO:0000313" key="3">
    <source>
        <dbReference type="Proteomes" id="UP000789706"/>
    </source>
</evidence>
<accession>A0A9N9ANV5</accession>
<reference evidence="2" key="1">
    <citation type="submission" date="2021-06" db="EMBL/GenBank/DDBJ databases">
        <authorList>
            <person name="Kallberg Y."/>
            <person name="Tangrot J."/>
            <person name="Rosling A."/>
        </authorList>
    </citation>
    <scope>NUCLEOTIDE SEQUENCE</scope>
    <source>
        <strain evidence="2">AZ414A</strain>
    </source>
</reference>
<keyword evidence="3" id="KW-1185">Reference proteome</keyword>
<sequence>MQHLIAIFLYLEIGCGMKLGESYDKEVARIAQQKYYISVNNKIQNKDYETNDEYNCFLASNAISGKQFSQTLLNSSDLVQLPSVAVAVEVPVSSKSGEISICDTTTTETTTGSTISTAGTSVDSYNEFFQIKYQKLE</sequence>
<dbReference type="Proteomes" id="UP000789706">
    <property type="component" value="Unassembled WGS sequence"/>
</dbReference>
<organism evidence="2 3">
    <name type="scientific">Diversispora eburnea</name>
    <dbReference type="NCBI Taxonomy" id="1213867"/>
    <lineage>
        <taxon>Eukaryota</taxon>
        <taxon>Fungi</taxon>
        <taxon>Fungi incertae sedis</taxon>
        <taxon>Mucoromycota</taxon>
        <taxon>Glomeromycotina</taxon>
        <taxon>Glomeromycetes</taxon>
        <taxon>Diversisporales</taxon>
        <taxon>Diversisporaceae</taxon>
        <taxon>Diversispora</taxon>
    </lineage>
</organism>
<evidence type="ECO:0000256" key="1">
    <source>
        <dbReference type="SAM" id="SignalP"/>
    </source>
</evidence>
<dbReference type="EMBL" id="CAJVPK010000658">
    <property type="protein sequence ID" value="CAG8537011.1"/>
    <property type="molecule type" value="Genomic_DNA"/>
</dbReference>
<keyword evidence="1" id="KW-0732">Signal</keyword>
<name>A0A9N9ANV5_9GLOM</name>
<feature type="chain" id="PRO_5040134236" evidence="1">
    <location>
        <begin position="17"/>
        <end position="137"/>
    </location>
</feature>
<protein>
    <submittedName>
        <fullName evidence="2">2844_t:CDS:1</fullName>
    </submittedName>
</protein>
<proteinExistence type="predicted"/>
<gene>
    <name evidence="2" type="ORF">DEBURN_LOCUS6423</name>
</gene>
<comment type="caution">
    <text evidence="2">The sequence shown here is derived from an EMBL/GenBank/DDBJ whole genome shotgun (WGS) entry which is preliminary data.</text>
</comment>
<feature type="signal peptide" evidence="1">
    <location>
        <begin position="1"/>
        <end position="16"/>
    </location>
</feature>
<dbReference type="AlphaFoldDB" id="A0A9N9ANV5"/>